<dbReference type="PANTHER" id="PTHR11697">
    <property type="entry name" value="GENERAL TRANSCRIPTION FACTOR 2-RELATED ZINC FINGER PROTEIN"/>
    <property type="match status" value="1"/>
</dbReference>
<comment type="caution">
    <text evidence="1">The sequence shown here is derived from an EMBL/GenBank/DDBJ whole genome shotgun (WGS) entry which is preliminary data.</text>
</comment>
<dbReference type="Proteomes" id="UP000230750">
    <property type="component" value="Unassembled WGS sequence"/>
</dbReference>
<dbReference type="OrthoDB" id="7203715at2759"/>
<dbReference type="InterPro" id="IPR055298">
    <property type="entry name" value="AtLOH3-like"/>
</dbReference>
<accession>A0A2G8KFK5</accession>
<sequence length="360" mass="40203">MPHTTELDAELDGSDLQHFNMQKAKVAALYSGTHIKRVLETRWSGHLQATKAIADNFTKIMEALTAIKLNTSMFDGETIATATGLRQTISDFKFRFLMVFLKELLEVMSPINRMLQARETDLIEALNLVSATTGELGDLRSDEHFTTFVASAHKLMEAESDEITGPETSRPKRARLPNGRLDDYVITEAIGNRSASASSQQMSKLKATMYEAVDITLSEFRRRFSDNAWLYQATSAASRKSEDFFHHEKLAQLAALGVTVPSEAELSVCKKFLDRSLPVADSSDSNAVLKKVYEQRTAFPDTYNMLADISTFGSSSALCESTFSTEGRIDKPTRRSMLTSRKMTWSCLHSRKREQGLEPG</sequence>
<evidence type="ECO:0000313" key="1">
    <source>
        <dbReference type="EMBL" id="PIK46772.1"/>
    </source>
</evidence>
<dbReference type="AlphaFoldDB" id="A0A2G8KFK5"/>
<gene>
    <name evidence="1" type="ORF">BSL78_16370</name>
</gene>
<reference evidence="1 2" key="1">
    <citation type="journal article" date="2017" name="PLoS Biol.">
        <title>The sea cucumber genome provides insights into morphological evolution and visceral regeneration.</title>
        <authorList>
            <person name="Zhang X."/>
            <person name="Sun L."/>
            <person name="Yuan J."/>
            <person name="Sun Y."/>
            <person name="Gao Y."/>
            <person name="Zhang L."/>
            <person name="Li S."/>
            <person name="Dai H."/>
            <person name="Hamel J.F."/>
            <person name="Liu C."/>
            <person name="Yu Y."/>
            <person name="Liu S."/>
            <person name="Lin W."/>
            <person name="Guo K."/>
            <person name="Jin S."/>
            <person name="Xu P."/>
            <person name="Storey K.B."/>
            <person name="Huan P."/>
            <person name="Zhang T."/>
            <person name="Zhou Y."/>
            <person name="Zhang J."/>
            <person name="Lin C."/>
            <person name="Li X."/>
            <person name="Xing L."/>
            <person name="Huo D."/>
            <person name="Sun M."/>
            <person name="Wang L."/>
            <person name="Mercier A."/>
            <person name="Li F."/>
            <person name="Yang H."/>
            <person name="Xiang J."/>
        </authorList>
    </citation>
    <scope>NUCLEOTIDE SEQUENCE [LARGE SCALE GENOMIC DNA]</scope>
    <source>
        <strain evidence="1">Shaxun</strain>
        <tissue evidence="1">Muscle</tissue>
    </source>
</reference>
<keyword evidence="2" id="KW-1185">Reference proteome</keyword>
<organism evidence="1 2">
    <name type="scientific">Stichopus japonicus</name>
    <name type="common">Sea cucumber</name>
    <dbReference type="NCBI Taxonomy" id="307972"/>
    <lineage>
        <taxon>Eukaryota</taxon>
        <taxon>Metazoa</taxon>
        <taxon>Echinodermata</taxon>
        <taxon>Eleutherozoa</taxon>
        <taxon>Echinozoa</taxon>
        <taxon>Holothuroidea</taxon>
        <taxon>Aspidochirotacea</taxon>
        <taxon>Aspidochirotida</taxon>
        <taxon>Stichopodidae</taxon>
        <taxon>Apostichopus</taxon>
    </lineage>
</organism>
<evidence type="ECO:0000313" key="2">
    <source>
        <dbReference type="Proteomes" id="UP000230750"/>
    </source>
</evidence>
<dbReference type="EMBL" id="MRZV01000621">
    <property type="protein sequence ID" value="PIK46772.1"/>
    <property type="molecule type" value="Genomic_DNA"/>
</dbReference>
<dbReference type="STRING" id="307972.A0A2G8KFK5"/>
<protein>
    <submittedName>
        <fullName evidence="1">Putative zinc finger MYM-type protein 1-like</fullName>
    </submittedName>
</protein>
<name>A0A2G8KFK5_STIJA</name>
<dbReference type="PANTHER" id="PTHR11697:SF230">
    <property type="entry name" value="ZINC FINGER, MYM DOMAIN CONTAINING 1"/>
    <property type="match status" value="1"/>
</dbReference>
<proteinExistence type="predicted"/>